<dbReference type="PANTHER" id="PTHR21581:SF6">
    <property type="entry name" value="TRAFFICKING PROTEIN PARTICLE COMPLEX SUBUNIT 12"/>
    <property type="match status" value="1"/>
</dbReference>
<feature type="region of interest" description="Disordered" evidence="1">
    <location>
        <begin position="45"/>
        <end position="83"/>
    </location>
</feature>
<dbReference type="InterPro" id="IPR011990">
    <property type="entry name" value="TPR-like_helical_dom_sf"/>
</dbReference>
<name>A0A812WP84_SYMPI</name>
<dbReference type="AlphaFoldDB" id="A0A812WP84"/>
<feature type="region of interest" description="Disordered" evidence="1">
    <location>
        <begin position="1"/>
        <end position="29"/>
    </location>
</feature>
<evidence type="ECO:0000313" key="3">
    <source>
        <dbReference type="Proteomes" id="UP000649617"/>
    </source>
</evidence>
<dbReference type="EMBL" id="CAJNIZ010044563">
    <property type="protein sequence ID" value="CAE7693606.1"/>
    <property type="molecule type" value="Genomic_DNA"/>
</dbReference>
<protein>
    <submittedName>
        <fullName evidence="2">ABCC1 protein</fullName>
    </submittedName>
</protein>
<evidence type="ECO:0000256" key="1">
    <source>
        <dbReference type="SAM" id="MobiDB-lite"/>
    </source>
</evidence>
<gene>
    <name evidence="2" type="primary">ABCC1</name>
    <name evidence="2" type="ORF">SPIL2461_LOCUS19439</name>
</gene>
<dbReference type="Gene3D" id="1.25.40.10">
    <property type="entry name" value="Tetratricopeptide repeat domain"/>
    <property type="match status" value="1"/>
</dbReference>
<keyword evidence="3" id="KW-1185">Reference proteome</keyword>
<sequence length="414" mass="45112">MESNTDSAPEEENTSTPNLEPRLDSVCREPASTLHEAACLHQDGVGYPAVSPEREAAVAAPAPGLEEDQAPQARRGLPPPVPPKVPSLDELSNDDFVPSELPAVVLSSQQEPEGVMSLSAIRTLVVQRRIHTALKHLTDLSNFEDKAEARLLRLRCLVAMRRYAEAAEECKQMGSEAASFEVRFFLAQLPWLLHADAYQSMLQLKALAQSWSSKGGESWEDRLELLQVLSHLSLAVGHGRMAAAELQRAVSEATDSAGRQLWSLLGRHHLSGGNLTAADAAFEKAKTYTGQDATVLLNSGFRAMAMGEFQAARDAFETAAADDTEGARLQEILAAENNLAVCKFYTKDLRGACERLKALVTKDPVRFLKPCLLQNLTSLYEFSQDAAGLRKALRDLAGAAQLEDLEPRLFQAPT</sequence>
<accession>A0A812WP84</accession>
<dbReference type="OrthoDB" id="428342at2759"/>
<proteinExistence type="predicted"/>
<dbReference type="PANTHER" id="PTHR21581">
    <property type="entry name" value="D-ALANYL-D-ALANINE CARBOXYPEPTIDASE"/>
    <property type="match status" value="1"/>
</dbReference>
<organism evidence="2 3">
    <name type="scientific">Symbiodinium pilosum</name>
    <name type="common">Dinoflagellate</name>
    <dbReference type="NCBI Taxonomy" id="2952"/>
    <lineage>
        <taxon>Eukaryota</taxon>
        <taxon>Sar</taxon>
        <taxon>Alveolata</taxon>
        <taxon>Dinophyceae</taxon>
        <taxon>Suessiales</taxon>
        <taxon>Symbiodiniaceae</taxon>
        <taxon>Symbiodinium</taxon>
    </lineage>
</organism>
<dbReference type="Proteomes" id="UP000649617">
    <property type="component" value="Unassembled WGS sequence"/>
</dbReference>
<dbReference type="SUPFAM" id="SSF48452">
    <property type="entry name" value="TPR-like"/>
    <property type="match status" value="1"/>
</dbReference>
<evidence type="ECO:0000313" key="2">
    <source>
        <dbReference type="EMBL" id="CAE7693606.1"/>
    </source>
</evidence>
<comment type="caution">
    <text evidence="2">The sequence shown here is derived from an EMBL/GenBank/DDBJ whole genome shotgun (WGS) entry which is preliminary data.</text>
</comment>
<reference evidence="2" key="1">
    <citation type="submission" date="2021-02" db="EMBL/GenBank/DDBJ databases">
        <authorList>
            <person name="Dougan E. K."/>
            <person name="Rhodes N."/>
            <person name="Thang M."/>
            <person name="Chan C."/>
        </authorList>
    </citation>
    <scope>NUCLEOTIDE SEQUENCE</scope>
</reference>